<dbReference type="Gene3D" id="2.40.160.10">
    <property type="entry name" value="Porin"/>
    <property type="match status" value="1"/>
</dbReference>
<evidence type="ECO:0000313" key="2">
    <source>
        <dbReference type="EMBL" id="HIS35178.1"/>
    </source>
</evidence>
<keyword evidence="1" id="KW-0732">Signal</keyword>
<gene>
    <name evidence="2" type="ORF">IAC10_00905</name>
</gene>
<accession>A0A9D1JLT5</accession>
<dbReference type="EMBL" id="DVIU01000019">
    <property type="protein sequence ID" value="HIS35178.1"/>
    <property type="molecule type" value="Genomic_DNA"/>
</dbReference>
<evidence type="ECO:0000256" key="1">
    <source>
        <dbReference type="SAM" id="SignalP"/>
    </source>
</evidence>
<comment type="caution">
    <text evidence="2">The sequence shown here is derived from an EMBL/GenBank/DDBJ whole genome shotgun (WGS) entry which is preliminary data.</text>
</comment>
<dbReference type="InterPro" id="IPR023614">
    <property type="entry name" value="Porin_dom_sf"/>
</dbReference>
<organism evidence="2 3">
    <name type="scientific">Candidatus Scatousia excrementigallinarum</name>
    <dbReference type="NCBI Taxonomy" id="2840935"/>
    <lineage>
        <taxon>Bacteria</taxon>
        <taxon>Candidatus Scatousia</taxon>
    </lineage>
</organism>
<sequence>MNCLFRIATILILIFTAQSAFAAANKSAEQAKAKEDIIHLELEAGALKNPVQHNETDEDIDLEEVEDELPENNAEIYKPVKKTPYGLPTEVDNNIEAEFSLFDNFNIDDVFDKNRDNVIDEDTLLGRLYHRKITRTDVPTYLLREELTFRPEKGPVSKVQFYGAYQGSLASGWQGADYDFGYDFGFGQIGALGKFRHSKNDFKILLNPRPRDGLNYMQNFVADAYIINSSIPNHKVVVGYSRNQVGKEGGSSSYILPFVARSQIARTFGNTRALGVRLIGNYPLIDYNLALNSSDRYFRDWFPGAEFTGWVDLKPFGKTDGRYGRLLVGGGLNAGHNHTDYTVGSFYVGYKYKKLWTNFEYAIADGYNGFHVSTDKAQGFNYTIGYKIVPQLQLIARYDFFDPNRDIADNNRKEYSAGINYFIKGQAVRLIMNYVYCQNDATPDSHRIIFATQLIL</sequence>
<evidence type="ECO:0000313" key="3">
    <source>
        <dbReference type="Proteomes" id="UP000823928"/>
    </source>
</evidence>
<proteinExistence type="predicted"/>
<reference evidence="2" key="2">
    <citation type="journal article" date="2021" name="PeerJ">
        <title>Extensive microbial diversity within the chicken gut microbiome revealed by metagenomics and culture.</title>
        <authorList>
            <person name="Gilroy R."/>
            <person name="Ravi A."/>
            <person name="Getino M."/>
            <person name="Pursley I."/>
            <person name="Horton D.L."/>
            <person name="Alikhan N.F."/>
            <person name="Baker D."/>
            <person name="Gharbi K."/>
            <person name="Hall N."/>
            <person name="Watson M."/>
            <person name="Adriaenssens E.M."/>
            <person name="Foster-Nyarko E."/>
            <person name="Jarju S."/>
            <person name="Secka A."/>
            <person name="Antonio M."/>
            <person name="Oren A."/>
            <person name="Chaudhuri R.R."/>
            <person name="La Ragione R."/>
            <person name="Hildebrand F."/>
            <person name="Pallen M.J."/>
        </authorList>
    </citation>
    <scope>NUCLEOTIDE SEQUENCE</scope>
    <source>
        <strain evidence="2">6276</strain>
    </source>
</reference>
<feature type="chain" id="PRO_5038536900" description="Phosphate-selective porin O and P" evidence="1">
    <location>
        <begin position="23"/>
        <end position="456"/>
    </location>
</feature>
<reference evidence="2" key="1">
    <citation type="submission" date="2020-10" db="EMBL/GenBank/DDBJ databases">
        <authorList>
            <person name="Gilroy R."/>
        </authorList>
    </citation>
    <scope>NUCLEOTIDE SEQUENCE</scope>
    <source>
        <strain evidence="2">6276</strain>
    </source>
</reference>
<dbReference type="Proteomes" id="UP000823928">
    <property type="component" value="Unassembled WGS sequence"/>
</dbReference>
<name>A0A9D1JLT5_9BACT</name>
<dbReference type="SUPFAM" id="SSF56935">
    <property type="entry name" value="Porins"/>
    <property type="match status" value="1"/>
</dbReference>
<evidence type="ECO:0008006" key="4">
    <source>
        <dbReference type="Google" id="ProtNLM"/>
    </source>
</evidence>
<feature type="signal peptide" evidence="1">
    <location>
        <begin position="1"/>
        <end position="22"/>
    </location>
</feature>
<dbReference type="AlphaFoldDB" id="A0A9D1JLT5"/>
<protein>
    <recommendedName>
        <fullName evidence="4">Phosphate-selective porin O and P</fullName>
    </recommendedName>
</protein>